<keyword evidence="1" id="KW-0805">Transcription regulation</keyword>
<name>A0ABQ3RD09_STRRR</name>
<proteinExistence type="predicted"/>
<dbReference type="InterPro" id="IPR018062">
    <property type="entry name" value="HTH_AraC-typ_CS"/>
</dbReference>
<dbReference type="EMBL" id="BNEA01000015">
    <property type="protein sequence ID" value="GHI53726.1"/>
    <property type="molecule type" value="Genomic_DNA"/>
</dbReference>
<evidence type="ECO:0000313" key="6">
    <source>
        <dbReference type="Proteomes" id="UP000646738"/>
    </source>
</evidence>
<dbReference type="SMART" id="SM00342">
    <property type="entry name" value="HTH_ARAC"/>
    <property type="match status" value="1"/>
</dbReference>
<dbReference type="Gene3D" id="1.10.10.60">
    <property type="entry name" value="Homeodomain-like"/>
    <property type="match status" value="1"/>
</dbReference>
<dbReference type="PANTHER" id="PTHR46796:SF6">
    <property type="entry name" value="ARAC SUBFAMILY"/>
    <property type="match status" value="1"/>
</dbReference>
<protein>
    <recommendedName>
        <fullName evidence="4">HTH araC/xylS-type domain-containing protein</fullName>
    </recommendedName>
</protein>
<dbReference type="SUPFAM" id="SSF46689">
    <property type="entry name" value="Homeodomain-like"/>
    <property type="match status" value="1"/>
</dbReference>
<accession>A0ABQ3RD09</accession>
<evidence type="ECO:0000256" key="3">
    <source>
        <dbReference type="ARBA" id="ARBA00023163"/>
    </source>
</evidence>
<feature type="domain" description="HTH araC/xylS-type" evidence="4">
    <location>
        <begin position="214"/>
        <end position="315"/>
    </location>
</feature>
<dbReference type="Pfam" id="PF14525">
    <property type="entry name" value="AraC_binding_2"/>
    <property type="match status" value="1"/>
</dbReference>
<reference evidence="6" key="1">
    <citation type="submission" date="2023-07" db="EMBL/GenBank/DDBJ databases">
        <title>Whole genome shotgun sequence of Streptomyces achromogenes subsp. rubradiris NBRC 14000.</title>
        <authorList>
            <person name="Komaki H."/>
            <person name="Tamura T."/>
        </authorList>
    </citation>
    <scope>NUCLEOTIDE SEQUENCE [LARGE SCALE GENOMIC DNA]</scope>
    <source>
        <strain evidence="6">NBRC 14000</strain>
    </source>
</reference>
<gene>
    <name evidence="5" type="ORF">Srubr_35720</name>
</gene>
<dbReference type="Pfam" id="PF12833">
    <property type="entry name" value="HTH_18"/>
    <property type="match status" value="1"/>
</dbReference>
<evidence type="ECO:0000256" key="2">
    <source>
        <dbReference type="ARBA" id="ARBA00023125"/>
    </source>
</evidence>
<dbReference type="InterPro" id="IPR035418">
    <property type="entry name" value="AraC-bd_2"/>
</dbReference>
<evidence type="ECO:0000256" key="1">
    <source>
        <dbReference type="ARBA" id="ARBA00023015"/>
    </source>
</evidence>
<dbReference type="Proteomes" id="UP000646738">
    <property type="component" value="Unassembled WGS sequence"/>
</dbReference>
<dbReference type="PANTHER" id="PTHR46796">
    <property type="entry name" value="HTH-TYPE TRANSCRIPTIONAL ACTIVATOR RHAS-RELATED"/>
    <property type="match status" value="1"/>
</dbReference>
<dbReference type="InterPro" id="IPR050204">
    <property type="entry name" value="AraC_XylS_family_regulators"/>
</dbReference>
<dbReference type="PROSITE" id="PS00041">
    <property type="entry name" value="HTH_ARAC_FAMILY_1"/>
    <property type="match status" value="1"/>
</dbReference>
<comment type="caution">
    <text evidence="5">The sequence shown here is derived from an EMBL/GenBank/DDBJ whole genome shotgun (WGS) entry which is preliminary data.</text>
</comment>
<sequence>MLLDTSALPPAERLEAFRHGMTNDSVPNHIVHEKTSEGVHARMELWSVGGLPMFSTYNSGFEAHRTPAHIRRQRSNPVVSVSLQHRGTGRAEVAGQRMLLGPDNVCVFHELSPRVYGWSGDGGSQAMVFDVERIGLPVETVVRASLRLRASPLHDLVLRHLRDMWRDPGRLARDPGATALAGATADLVRALLVSAAHDPGTPVVRSVMDETLLTRVTAHVRRHHTDPGLCAESIAAAHGVSVRHLYQVLREAEVSLEQWIISERLATARRMLASPDHAGLAIGVVAARCGFSSPSHFTRRFRSAYGLSPREWRQQAKQKASTPPTG</sequence>
<dbReference type="InterPro" id="IPR018060">
    <property type="entry name" value="HTH_AraC"/>
</dbReference>
<organism evidence="5 6">
    <name type="scientific">Streptomyces rubradiris</name>
    <name type="common">Streptomyces achromogenes subsp. rubradiris</name>
    <dbReference type="NCBI Taxonomy" id="285531"/>
    <lineage>
        <taxon>Bacteria</taxon>
        <taxon>Bacillati</taxon>
        <taxon>Actinomycetota</taxon>
        <taxon>Actinomycetes</taxon>
        <taxon>Kitasatosporales</taxon>
        <taxon>Streptomycetaceae</taxon>
        <taxon>Streptomyces</taxon>
    </lineage>
</organism>
<evidence type="ECO:0000259" key="4">
    <source>
        <dbReference type="PROSITE" id="PS01124"/>
    </source>
</evidence>
<evidence type="ECO:0000313" key="5">
    <source>
        <dbReference type="EMBL" id="GHI53726.1"/>
    </source>
</evidence>
<dbReference type="InterPro" id="IPR009057">
    <property type="entry name" value="Homeodomain-like_sf"/>
</dbReference>
<keyword evidence="6" id="KW-1185">Reference proteome</keyword>
<dbReference type="InterPro" id="IPR020449">
    <property type="entry name" value="Tscrpt_reg_AraC-type_HTH"/>
</dbReference>
<dbReference type="PROSITE" id="PS01124">
    <property type="entry name" value="HTH_ARAC_FAMILY_2"/>
    <property type="match status" value="1"/>
</dbReference>
<keyword evidence="2" id="KW-0238">DNA-binding</keyword>
<keyword evidence="3" id="KW-0804">Transcription</keyword>
<dbReference type="PRINTS" id="PR00032">
    <property type="entry name" value="HTHARAC"/>
</dbReference>